<evidence type="ECO:0000313" key="2">
    <source>
        <dbReference type="Proteomes" id="UP000027586"/>
    </source>
</evidence>
<accession>A0A068SAX8</accession>
<comment type="caution">
    <text evidence="1">The sequence shown here is derived from an EMBL/GenBank/DDBJ whole genome shotgun (WGS) entry which is preliminary data.</text>
</comment>
<evidence type="ECO:0000313" key="1">
    <source>
        <dbReference type="EMBL" id="CDH58426.1"/>
    </source>
</evidence>
<organism evidence="1 2">
    <name type="scientific">Lichtheimia corymbifera JMRC:FSU:9682</name>
    <dbReference type="NCBI Taxonomy" id="1263082"/>
    <lineage>
        <taxon>Eukaryota</taxon>
        <taxon>Fungi</taxon>
        <taxon>Fungi incertae sedis</taxon>
        <taxon>Mucoromycota</taxon>
        <taxon>Mucoromycotina</taxon>
        <taxon>Mucoromycetes</taxon>
        <taxon>Mucorales</taxon>
        <taxon>Lichtheimiaceae</taxon>
        <taxon>Lichtheimia</taxon>
    </lineage>
</organism>
<dbReference type="Proteomes" id="UP000027586">
    <property type="component" value="Unassembled WGS sequence"/>
</dbReference>
<reference evidence="1" key="1">
    <citation type="submission" date="2013-08" db="EMBL/GenBank/DDBJ databases">
        <title>Gene expansion shapes genome architecture in the human pathogen Lichtheimia corymbifera: an evolutionary genomics analysis in the ancient terrestrial Mucorales (Mucoromycotina).</title>
        <authorList>
            <person name="Schwartze V.U."/>
            <person name="Winter S."/>
            <person name="Shelest E."/>
            <person name="Marcet-Houben M."/>
            <person name="Horn F."/>
            <person name="Wehner S."/>
            <person name="Hoffmann K."/>
            <person name="Riege K."/>
            <person name="Sammeth M."/>
            <person name="Nowrousian M."/>
            <person name="Valiante V."/>
            <person name="Linde J."/>
            <person name="Jacobsen I.D."/>
            <person name="Marz M."/>
            <person name="Brakhage A.A."/>
            <person name="Gabaldon T."/>
            <person name="Bocker S."/>
            <person name="Voigt K."/>
        </authorList>
    </citation>
    <scope>NUCLEOTIDE SEQUENCE [LARGE SCALE GENOMIC DNA]</scope>
    <source>
        <strain evidence="1">FSU 9682</strain>
    </source>
</reference>
<keyword evidence="2" id="KW-1185">Reference proteome</keyword>
<dbReference type="EMBL" id="CBTN010000056">
    <property type="protein sequence ID" value="CDH58426.1"/>
    <property type="molecule type" value="Genomic_DNA"/>
</dbReference>
<protein>
    <submittedName>
        <fullName evidence="1">Uncharacterized protein</fullName>
    </submittedName>
</protein>
<dbReference type="VEuPathDB" id="FungiDB:LCOR_09287.1"/>
<proteinExistence type="predicted"/>
<name>A0A068SAX8_9FUNG</name>
<dbReference type="AlphaFoldDB" id="A0A068SAX8"/>
<gene>
    <name evidence="1" type="ORF">LCOR_09287.1</name>
</gene>
<sequence length="105" mass="11578">MLLENFAETAAIISRDHCREPLVFWCLGVYKITAKIAKYYSILIPSLLVGCQATGDFSERCQSMHVDCSATSNSIHIVGVISSLIPRPGSSRYQQFGGHPEMKVS</sequence>